<feature type="domain" description="Phospholipid/glycerol acyltransferase" evidence="2">
    <location>
        <begin position="39"/>
        <end position="214"/>
    </location>
</feature>
<dbReference type="Pfam" id="PF01553">
    <property type="entry name" value="Acyltransferase"/>
    <property type="match status" value="1"/>
</dbReference>
<dbReference type="OrthoDB" id="1044435at2759"/>
<proteinExistence type="predicted"/>
<feature type="region of interest" description="Disordered" evidence="1">
    <location>
        <begin position="89"/>
        <end position="119"/>
    </location>
</feature>
<gene>
    <name evidence="3" type="ORF">HYPSUDRAFT_683762</name>
</gene>
<dbReference type="GO" id="GO:0016287">
    <property type="term" value="F:glycerone-phosphate O-acyltransferase activity"/>
    <property type="evidence" value="ECO:0007669"/>
    <property type="project" value="TreeGrafter"/>
</dbReference>
<sequence length="531" mass="58034">MELKLVYRALRKISDWTVTGYYSEIDVQGVENVPEDGPLIIASTHHNEIIDIATLAMTIPQRRHLSFWAKSTMFANPLAGAILSSSGAIPVKRNPNGSSPPAPPTQDPSSSTCVPRAPPGIDEGATRAMLFRDTSRALAARQVVGVFPEGTSYTQAAIMQMLPGAAWAAVEYVRYVHEQEVDRQREDVGKGKGKAVEAEIETGLRIIPVAVVYTDKSRYLSRVSVKYGAPIFIDSYAAELFNGDRNESSRAVVKKIMAQVETQMRDMTVNALGWDTICAVSMARSILWDDEDKIPLKDWVEISQRLVRVFDAPEEPSQHLKSTLTKYYALLHYAHIRHSVLLELLPLSAASVLDVPPPHSVPGVSLLVLPTLTLLKRLPLSLFQFVLFAPPLLLHLPGYITGPLAKRCFALPEEEEAAAQFKAIGGGLGIGANVALALGILWKRNRIGTLMGLSEDDNVVQRALGLAGSMYLGIVLLVRWHRLLIRGTPTHGKPFFLLKPSPATYSQLPNSTAAVDVLQTFLCAGVSPRIG</sequence>
<dbReference type="GO" id="GO:0004366">
    <property type="term" value="F:glycerol-3-phosphate O-acyltransferase activity"/>
    <property type="evidence" value="ECO:0007669"/>
    <property type="project" value="TreeGrafter"/>
</dbReference>
<dbReference type="SUPFAM" id="SSF69593">
    <property type="entry name" value="Glycerol-3-phosphate (1)-acyltransferase"/>
    <property type="match status" value="1"/>
</dbReference>
<dbReference type="PANTHER" id="PTHR31605:SF0">
    <property type="entry name" value="GLYCEROL-3-PHOSPHATE O-ACYLTRANSFERASE 1"/>
    <property type="match status" value="1"/>
</dbReference>
<dbReference type="Proteomes" id="UP000054270">
    <property type="component" value="Unassembled WGS sequence"/>
</dbReference>
<dbReference type="GO" id="GO:0008654">
    <property type="term" value="P:phospholipid biosynthetic process"/>
    <property type="evidence" value="ECO:0007669"/>
    <property type="project" value="TreeGrafter"/>
</dbReference>
<dbReference type="SMART" id="SM00563">
    <property type="entry name" value="PlsC"/>
    <property type="match status" value="1"/>
</dbReference>
<dbReference type="CDD" id="cd07992">
    <property type="entry name" value="LPLAT_AAK14816-like"/>
    <property type="match status" value="1"/>
</dbReference>
<protein>
    <recommendedName>
        <fullName evidence="2">Phospholipid/glycerol acyltransferase domain-containing protein</fullName>
    </recommendedName>
</protein>
<dbReference type="EMBL" id="KN817555">
    <property type="protein sequence ID" value="KJA21828.1"/>
    <property type="molecule type" value="Genomic_DNA"/>
</dbReference>
<evidence type="ECO:0000259" key="2">
    <source>
        <dbReference type="SMART" id="SM00563"/>
    </source>
</evidence>
<name>A0A0D2ME38_HYPSF</name>
<dbReference type="AlphaFoldDB" id="A0A0D2ME38"/>
<dbReference type="STRING" id="945553.A0A0D2ME38"/>
<dbReference type="OMA" id="VCFWAKS"/>
<evidence type="ECO:0000313" key="3">
    <source>
        <dbReference type="EMBL" id="KJA21828.1"/>
    </source>
</evidence>
<evidence type="ECO:0000256" key="1">
    <source>
        <dbReference type="SAM" id="MobiDB-lite"/>
    </source>
</evidence>
<accession>A0A0D2ME38</accession>
<keyword evidence="4" id="KW-1185">Reference proteome</keyword>
<evidence type="ECO:0000313" key="4">
    <source>
        <dbReference type="Proteomes" id="UP000054270"/>
    </source>
</evidence>
<dbReference type="InterPro" id="IPR002123">
    <property type="entry name" value="Plipid/glycerol_acylTrfase"/>
</dbReference>
<dbReference type="InterPro" id="IPR052744">
    <property type="entry name" value="GPAT/DAPAT"/>
</dbReference>
<organism evidence="3 4">
    <name type="scientific">Hypholoma sublateritium (strain FD-334 SS-4)</name>
    <dbReference type="NCBI Taxonomy" id="945553"/>
    <lineage>
        <taxon>Eukaryota</taxon>
        <taxon>Fungi</taxon>
        <taxon>Dikarya</taxon>
        <taxon>Basidiomycota</taxon>
        <taxon>Agaricomycotina</taxon>
        <taxon>Agaricomycetes</taxon>
        <taxon>Agaricomycetidae</taxon>
        <taxon>Agaricales</taxon>
        <taxon>Agaricineae</taxon>
        <taxon>Strophariaceae</taxon>
        <taxon>Hypholoma</taxon>
    </lineage>
</organism>
<reference evidence="4" key="1">
    <citation type="submission" date="2014-04" db="EMBL/GenBank/DDBJ databases">
        <title>Evolutionary Origins and Diversification of the Mycorrhizal Mutualists.</title>
        <authorList>
            <consortium name="DOE Joint Genome Institute"/>
            <consortium name="Mycorrhizal Genomics Consortium"/>
            <person name="Kohler A."/>
            <person name="Kuo A."/>
            <person name="Nagy L.G."/>
            <person name="Floudas D."/>
            <person name="Copeland A."/>
            <person name="Barry K.W."/>
            <person name="Cichocki N."/>
            <person name="Veneault-Fourrey C."/>
            <person name="LaButti K."/>
            <person name="Lindquist E.A."/>
            <person name="Lipzen A."/>
            <person name="Lundell T."/>
            <person name="Morin E."/>
            <person name="Murat C."/>
            <person name="Riley R."/>
            <person name="Ohm R."/>
            <person name="Sun H."/>
            <person name="Tunlid A."/>
            <person name="Henrissat B."/>
            <person name="Grigoriev I.V."/>
            <person name="Hibbett D.S."/>
            <person name="Martin F."/>
        </authorList>
    </citation>
    <scope>NUCLEOTIDE SEQUENCE [LARGE SCALE GENOMIC DNA]</scope>
    <source>
        <strain evidence="4">FD-334 SS-4</strain>
    </source>
</reference>
<dbReference type="PANTHER" id="PTHR31605">
    <property type="entry name" value="GLYCEROL-3-PHOSPHATE O-ACYLTRANSFERASE 1"/>
    <property type="match status" value="1"/>
</dbReference>